<gene>
    <name evidence="1" type="ORF">AFUS01_LOCUS5639</name>
</gene>
<keyword evidence="2" id="KW-1185">Reference proteome</keyword>
<dbReference type="EMBL" id="CAJVCH010035996">
    <property type="protein sequence ID" value="CAG7716110.1"/>
    <property type="molecule type" value="Genomic_DNA"/>
</dbReference>
<name>A0A8J2J9L1_9HEXA</name>
<sequence>MTRMWGCIQHRNANKIPKTDSPLAKSICAYLMGGAVLDSASLQFSASHYAPKGSDCFQKFFSCSSNHFDYNIVVVDSLTGSMDEAPVHLQHNETV</sequence>
<accession>A0A8J2J9L1</accession>
<proteinExistence type="predicted"/>
<protein>
    <submittedName>
        <fullName evidence="1">Uncharacterized protein</fullName>
    </submittedName>
</protein>
<evidence type="ECO:0000313" key="2">
    <source>
        <dbReference type="Proteomes" id="UP000708208"/>
    </source>
</evidence>
<reference evidence="1" key="1">
    <citation type="submission" date="2021-06" db="EMBL/GenBank/DDBJ databases">
        <authorList>
            <person name="Hodson N. C."/>
            <person name="Mongue J. A."/>
            <person name="Jaron S. K."/>
        </authorList>
    </citation>
    <scope>NUCLEOTIDE SEQUENCE</scope>
</reference>
<evidence type="ECO:0000313" key="1">
    <source>
        <dbReference type="EMBL" id="CAG7716110.1"/>
    </source>
</evidence>
<dbReference type="Proteomes" id="UP000708208">
    <property type="component" value="Unassembled WGS sequence"/>
</dbReference>
<comment type="caution">
    <text evidence="1">The sequence shown here is derived from an EMBL/GenBank/DDBJ whole genome shotgun (WGS) entry which is preliminary data.</text>
</comment>
<dbReference type="AlphaFoldDB" id="A0A8J2J9L1"/>
<organism evidence="1 2">
    <name type="scientific">Allacma fusca</name>
    <dbReference type="NCBI Taxonomy" id="39272"/>
    <lineage>
        <taxon>Eukaryota</taxon>
        <taxon>Metazoa</taxon>
        <taxon>Ecdysozoa</taxon>
        <taxon>Arthropoda</taxon>
        <taxon>Hexapoda</taxon>
        <taxon>Collembola</taxon>
        <taxon>Symphypleona</taxon>
        <taxon>Sminthuridae</taxon>
        <taxon>Allacma</taxon>
    </lineage>
</organism>